<keyword evidence="1" id="KW-0732">Signal</keyword>
<evidence type="ECO:0008006" key="4">
    <source>
        <dbReference type="Google" id="ProtNLM"/>
    </source>
</evidence>
<dbReference type="Proteomes" id="UP000663090">
    <property type="component" value="Chromosome"/>
</dbReference>
<sequence>MRVRLFLLLSLFLTACAAPQVRPPGAIRKVVVVVGSRVDALPTNSYREDLMGEGNPRTVLSGQTQAVLRERGFEIAGVRISDAPTPSTQEVVSLIRENDAEAGVVVVLNWVDVTVIQSIGRADVILETGVVTPSGQLLWRKESRTVSTMGMYQAQTDYSSYLRKAIIQAVNEIP</sequence>
<dbReference type="RefSeq" id="WP_206717489.1">
    <property type="nucleotide sequence ID" value="NZ_CP071091.1"/>
</dbReference>
<feature type="chain" id="PRO_5047152399" description="Lipoprotein" evidence="1">
    <location>
        <begin position="18"/>
        <end position="174"/>
    </location>
</feature>
<accession>A0ABX7NE76</accession>
<gene>
    <name evidence="2" type="ORF">JY572_07005</name>
</gene>
<evidence type="ECO:0000313" key="3">
    <source>
        <dbReference type="Proteomes" id="UP000663090"/>
    </source>
</evidence>
<feature type="signal peptide" evidence="1">
    <location>
        <begin position="1"/>
        <end position="17"/>
    </location>
</feature>
<keyword evidence="3" id="KW-1185">Reference proteome</keyword>
<proteinExistence type="predicted"/>
<protein>
    <recommendedName>
        <fullName evidence="4">Lipoprotein</fullName>
    </recommendedName>
</protein>
<evidence type="ECO:0000313" key="2">
    <source>
        <dbReference type="EMBL" id="QSQ15799.1"/>
    </source>
</evidence>
<name>A0ABX7NE76_9BACT</name>
<reference evidence="2 3" key="1">
    <citation type="submission" date="2021-02" db="EMBL/GenBank/DDBJ databases">
        <title>De Novo genome assembly of isolated myxobacteria.</title>
        <authorList>
            <person name="Stevens D.C."/>
        </authorList>
    </citation>
    <scope>NUCLEOTIDE SEQUENCE [LARGE SCALE GENOMIC DNA]</scope>
    <source>
        <strain evidence="2 3">SCHIC003</strain>
    </source>
</reference>
<dbReference type="PROSITE" id="PS51257">
    <property type="entry name" value="PROKAR_LIPOPROTEIN"/>
    <property type="match status" value="1"/>
</dbReference>
<organism evidence="2 3">
    <name type="scientific">Myxococcus landrumensis</name>
    <dbReference type="NCBI Taxonomy" id="2813577"/>
    <lineage>
        <taxon>Bacteria</taxon>
        <taxon>Pseudomonadati</taxon>
        <taxon>Myxococcota</taxon>
        <taxon>Myxococcia</taxon>
        <taxon>Myxococcales</taxon>
        <taxon>Cystobacterineae</taxon>
        <taxon>Myxococcaceae</taxon>
        <taxon>Myxococcus</taxon>
    </lineage>
</organism>
<evidence type="ECO:0000256" key="1">
    <source>
        <dbReference type="SAM" id="SignalP"/>
    </source>
</evidence>
<dbReference type="EMBL" id="CP071091">
    <property type="protein sequence ID" value="QSQ15799.1"/>
    <property type="molecule type" value="Genomic_DNA"/>
</dbReference>